<dbReference type="Gene3D" id="3.40.50.1820">
    <property type="entry name" value="alpha/beta hydrolase"/>
    <property type="match status" value="1"/>
</dbReference>
<dbReference type="InterPro" id="IPR029058">
    <property type="entry name" value="AB_hydrolase_fold"/>
</dbReference>
<dbReference type="AlphaFoldDB" id="A0A852ZMA9"/>
<evidence type="ECO:0000259" key="1">
    <source>
        <dbReference type="Pfam" id="PF12697"/>
    </source>
</evidence>
<dbReference type="GO" id="GO:0016020">
    <property type="term" value="C:membrane"/>
    <property type="evidence" value="ECO:0007669"/>
    <property type="project" value="TreeGrafter"/>
</dbReference>
<dbReference type="RefSeq" id="WP_179812586.1">
    <property type="nucleotide sequence ID" value="NZ_JACBZD010000001.1"/>
</dbReference>
<reference evidence="2 3" key="1">
    <citation type="submission" date="2020-07" db="EMBL/GenBank/DDBJ databases">
        <title>Sequencing the genomes of 1000 actinobacteria strains.</title>
        <authorList>
            <person name="Klenk H.-P."/>
        </authorList>
    </citation>
    <scope>NUCLEOTIDE SEQUENCE [LARGE SCALE GENOMIC DNA]</scope>
    <source>
        <strain evidence="2 3">DSM 42178</strain>
    </source>
</reference>
<dbReference type="SUPFAM" id="SSF53474">
    <property type="entry name" value="alpha/beta-Hydrolases"/>
    <property type="match status" value="1"/>
</dbReference>
<dbReference type="PANTHER" id="PTHR43798:SF33">
    <property type="entry name" value="HYDROLASE, PUTATIVE (AFU_ORTHOLOGUE AFUA_2G14860)-RELATED"/>
    <property type="match status" value="1"/>
</dbReference>
<dbReference type="Pfam" id="PF12697">
    <property type="entry name" value="Abhydrolase_6"/>
    <property type="match status" value="1"/>
</dbReference>
<gene>
    <name evidence="2" type="ORF">FHU37_000499</name>
</gene>
<evidence type="ECO:0000313" key="3">
    <source>
        <dbReference type="Proteomes" id="UP000567795"/>
    </source>
</evidence>
<organism evidence="2 3">
    <name type="scientific">Allostreptomyces psammosilenae</name>
    <dbReference type="NCBI Taxonomy" id="1892865"/>
    <lineage>
        <taxon>Bacteria</taxon>
        <taxon>Bacillati</taxon>
        <taxon>Actinomycetota</taxon>
        <taxon>Actinomycetes</taxon>
        <taxon>Kitasatosporales</taxon>
        <taxon>Streptomycetaceae</taxon>
        <taxon>Allostreptomyces</taxon>
    </lineage>
</organism>
<dbReference type="GO" id="GO:0003824">
    <property type="term" value="F:catalytic activity"/>
    <property type="evidence" value="ECO:0007669"/>
    <property type="project" value="UniProtKB-ARBA"/>
</dbReference>
<accession>A0A852ZMA9</accession>
<dbReference type="InterPro" id="IPR000073">
    <property type="entry name" value="AB_hydrolase_1"/>
</dbReference>
<proteinExistence type="predicted"/>
<keyword evidence="3" id="KW-1185">Reference proteome</keyword>
<dbReference type="Proteomes" id="UP000567795">
    <property type="component" value="Unassembled WGS sequence"/>
</dbReference>
<evidence type="ECO:0000313" key="2">
    <source>
        <dbReference type="EMBL" id="NYI03556.1"/>
    </source>
</evidence>
<feature type="domain" description="AB hydrolase-1" evidence="1">
    <location>
        <begin position="36"/>
        <end position="257"/>
    </location>
</feature>
<sequence>MTTELPPGADEGALPGLDGEEGGIRFVEWAGSGTPLLLLHGLGGNALWWTALAQALPGRRIIALDLPGHGASAEPSSWDLEPMARRIVELVTERWPGELVWGGHSWGGKLAVAAVAAAGPAARGLVLVDSVWPAAAVLSDEAMAGGLFEGEMEPWGSMAEAVAAVRSLPQYTPWTPELERAFRRGVRTEPGGVVVPRLTRGKAGQALRAMFGVDLTDTARALEQPVLVLDCAASDKHRSAYRAPTYRVVEGNHWLHTNNAPGVSAAVTDWLAENAL</sequence>
<protein>
    <submittedName>
        <fullName evidence="2">Pimeloyl-ACP methyl ester carboxylesterase</fullName>
    </submittedName>
</protein>
<dbReference type="PANTHER" id="PTHR43798">
    <property type="entry name" value="MONOACYLGLYCEROL LIPASE"/>
    <property type="match status" value="1"/>
</dbReference>
<name>A0A852ZMA9_9ACTN</name>
<dbReference type="EMBL" id="JACBZD010000001">
    <property type="protein sequence ID" value="NYI03556.1"/>
    <property type="molecule type" value="Genomic_DNA"/>
</dbReference>
<dbReference type="InterPro" id="IPR050266">
    <property type="entry name" value="AB_hydrolase_sf"/>
</dbReference>
<comment type="caution">
    <text evidence="2">The sequence shown here is derived from an EMBL/GenBank/DDBJ whole genome shotgun (WGS) entry which is preliminary data.</text>
</comment>